<accession>A0AAE0KRR3</accession>
<reference evidence="2 3" key="1">
    <citation type="journal article" date="2015" name="Genome Biol. Evol.">
        <title>Comparative Genomics of a Bacterivorous Green Alga Reveals Evolutionary Causalities and Consequences of Phago-Mixotrophic Mode of Nutrition.</title>
        <authorList>
            <person name="Burns J.A."/>
            <person name="Paasch A."/>
            <person name="Narechania A."/>
            <person name="Kim E."/>
        </authorList>
    </citation>
    <scope>NUCLEOTIDE SEQUENCE [LARGE SCALE GENOMIC DNA]</scope>
    <source>
        <strain evidence="2 3">PLY_AMNH</strain>
    </source>
</reference>
<feature type="compositionally biased region" description="Polar residues" evidence="1">
    <location>
        <begin position="87"/>
        <end position="111"/>
    </location>
</feature>
<feature type="compositionally biased region" description="Pro residues" evidence="1">
    <location>
        <begin position="41"/>
        <end position="51"/>
    </location>
</feature>
<dbReference type="Proteomes" id="UP001190700">
    <property type="component" value="Unassembled WGS sequence"/>
</dbReference>
<name>A0AAE0KRR3_9CHLO</name>
<evidence type="ECO:0000313" key="2">
    <source>
        <dbReference type="EMBL" id="KAK3258332.1"/>
    </source>
</evidence>
<organism evidence="2 3">
    <name type="scientific">Cymbomonas tetramitiformis</name>
    <dbReference type="NCBI Taxonomy" id="36881"/>
    <lineage>
        <taxon>Eukaryota</taxon>
        <taxon>Viridiplantae</taxon>
        <taxon>Chlorophyta</taxon>
        <taxon>Pyramimonadophyceae</taxon>
        <taxon>Pyramimonadales</taxon>
        <taxon>Pyramimonadaceae</taxon>
        <taxon>Cymbomonas</taxon>
    </lineage>
</organism>
<evidence type="ECO:0000313" key="3">
    <source>
        <dbReference type="Proteomes" id="UP001190700"/>
    </source>
</evidence>
<dbReference type="EMBL" id="LGRX02019611">
    <property type="protein sequence ID" value="KAK3258332.1"/>
    <property type="molecule type" value="Genomic_DNA"/>
</dbReference>
<evidence type="ECO:0000256" key="1">
    <source>
        <dbReference type="SAM" id="MobiDB-lite"/>
    </source>
</evidence>
<comment type="caution">
    <text evidence="2">The sequence shown here is derived from an EMBL/GenBank/DDBJ whole genome shotgun (WGS) entry which is preliminary data.</text>
</comment>
<protein>
    <submittedName>
        <fullName evidence="2">Uncharacterized protein</fullName>
    </submittedName>
</protein>
<feature type="region of interest" description="Disordered" evidence="1">
    <location>
        <begin position="182"/>
        <end position="306"/>
    </location>
</feature>
<feature type="compositionally biased region" description="Low complexity" evidence="1">
    <location>
        <begin position="131"/>
        <end position="144"/>
    </location>
</feature>
<feature type="compositionally biased region" description="Low complexity" evidence="1">
    <location>
        <begin position="229"/>
        <end position="239"/>
    </location>
</feature>
<keyword evidence="3" id="KW-1185">Reference proteome</keyword>
<sequence length="363" mass="37732">MVGGREAPAHTQWGPWSLEARVATLAPPSTPDMTPSAAPGAPVPKPAPPSAVPSSSCTSDNHEPASPDPKSSSSPVPDSSPTSPTTHTANLESSDDGTPSDSLRNAPSSSPIPVRPRACHQHHEPSSQCAGSFLGSSLHGSSLHEGGEHVPGLSSDSDADEVEGEVVCGSCGGVFSGSAHDRHFWAQQQPAHPGFSRKSPLRPAGQGGDPGGNLPVDDGASLDDDDSSDSASFSESYASETIMSDSGGEEEFHPEWEYTGEDSRRLSSDHPGWRRVSIDENPYRDRGSGECPGRATGEGDTEEASDRVAIPRRCPHNAGSCECAPGNQWNKDVSGTIPEAPQRAGMGRVIDVAREAVSHGNAM</sequence>
<feature type="compositionally biased region" description="Low complexity" evidence="1">
    <location>
        <begin position="68"/>
        <end position="86"/>
    </location>
</feature>
<proteinExistence type="predicted"/>
<feature type="compositionally biased region" description="Basic and acidic residues" evidence="1">
    <location>
        <begin position="250"/>
        <end position="288"/>
    </location>
</feature>
<feature type="region of interest" description="Disordered" evidence="1">
    <location>
        <begin position="1"/>
        <end position="163"/>
    </location>
</feature>
<dbReference type="AlphaFoldDB" id="A0AAE0KRR3"/>
<gene>
    <name evidence="2" type="ORF">CYMTET_32619</name>
</gene>